<dbReference type="InterPro" id="IPR014017">
    <property type="entry name" value="DNA_helicase_UvrD-like_C"/>
</dbReference>
<evidence type="ECO:0000259" key="15">
    <source>
        <dbReference type="PROSITE" id="PS51198"/>
    </source>
</evidence>
<dbReference type="InterPro" id="IPR014016">
    <property type="entry name" value="UvrD-like_ATP-bd"/>
</dbReference>
<dbReference type="Pfam" id="PF21196">
    <property type="entry name" value="PcrA_UvrD_tudor"/>
    <property type="match status" value="1"/>
</dbReference>
<dbReference type="AlphaFoldDB" id="A0A2S4HL29"/>
<proteinExistence type="inferred from homology"/>
<keyword evidence="6 14" id="KW-0067">ATP-binding</keyword>
<keyword evidence="4 14" id="KW-0378">Hydrolase</keyword>
<dbReference type="EMBL" id="PQGG01000003">
    <property type="protein sequence ID" value="POP54590.1"/>
    <property type="molecule type" value="Genomic_DNA"/>
</dbReference>
<keyword evidence="2 14" id="KW-0547">Nucleotide-binding</keyword>
<dbReference type="InterPro" id="IPR000212">
    <property type="entry name" value="DNA_helicase_UvrD/REP"/>
</dbReference>
<evidence type="ECO:0000313" key="18">
    <source>
        <dbReference type="Proteomes" id="UP000237222"/>
    </source>
</evidence>
<evidence type="ECO:0000256" key="7">
    <source>
        <dbReference type="ARBA" id="ARBA00023125"/>
    </source>
</evidence>
<evidence type="ECO:0000259" key="16">
    <source>
        <dbReference type="PROSITE" id="PS51217"/>
    </source>
</evidence>
<dbReference type="OrthoDB" id="9806690at2"/>
<comment type="similarity">
    <text evidence="1">Belongs to the helicase family. UvrD subfamily.</text>
</comment>
<evidence type="ECO:0000256" key="4">
    <source>
        <dbReference type="ARBA" id="ARBA00022801"/>
    </source>
</evidence>
<evidence type="ECO:0000256" key="1">
    <source>
        <dbReference type="ARBA" id="ARBA00009922"/>
    </source>
</evidence>
<dbReference type="GO" id="GO:0005829">
    <property type="term" value="C:cytosol"/>
    <property type="evidence" value="ECO:0007669"/>
    <property type="project" value="TreeGrafter"/>
</dbReference>
<dbReference type="RefSeq" id="WP_103682633.1">
    <property type="nucleotide sequence ID" value="NZ_PQGG01000003.1"/>
</dbReference>
<dbReference type="PANTHER" id="PTHR11070">
    <property type="entry name" value="UVRD / RECB / PCRA DNA HELICASE FAMILY MEMBER"/>
    <property type="match status" value="1"/>
</dbReference>
<evidence type="ECO:0000256" key="12">
    <source>
        <dbReference type="ARBA" id="ARBA00034923"/>
    </source>
</evidence>
<dbReference type="InterPro" id="IPR013986">
    <property type="entry name" value="DExx_box_DNA_helicase_dom_sf"/>
</dbReference>
<feature type="domain" description="UvrD-like helicase ATP-binding" evidence="15">
    <location>
        <begin position="8"/>
        <end position="288"/>
    </location>
</feature>
<keyword evidence="3" id="KW-0227">DNA damage</keyword>
<dbReference type="GO" id="GO:0009314">
    <property type="term" value="P:response to radiation"/>
    <property type="evidence" value="ECO:0007669"/>
    <property type="project" value="UniProtKB-ARBA"/>
</dbReference>
<dbReference type="PANTHER" id="PTHR11070:SF2">
    <property type="entry name" value="ATP-DEPENDENT DNA HELICASE SRS2"/>
    <property type="match status" value="1"/>
</dbReference>
<dbReference type="EC" id="5.6.2.4" evidence="11"/>
<dbReference type="GO" id="GO:0005524">
    <property type="term" value="F:ATP binding"/>
    <property type="evidence" value="ECO:0007669"/>
    <property type="project" value="UniProtKB-UniRule"/>
</dbReference>
<keyword evidence="8" id="KW-0234">DNA repair</keyword>
<dbReference type="InterPro" id="IPR027417">
    <property type="entry name" value="P-loop_NTPase"/>
</dbReference>
<organism evidence="17 18">
    <name type="scientific">Zhongshania marina</name>
    <dbReference type="NCBI Taxonomy" id="2304603"/>
    <lineage>
        <taxon>Bacteria</taxon>
        <taxon>Pseudomonadati</taxon>
        <taxon>Pseudomonadota</taxon>
        <taxon>Gammaproteobacteria</taxon>
        <taxon>Cellvibrionales</taxon>
        <taxon>Spongiibacteraceae</taxon>
        <taxon>Zhongshania</taxon>
    </lineage>
</organism>
<keyword evidence="5 14" id="KW-0347">Helicase</keyword>
<evidence type="ECO:0000256" key="9">
    <source>
        <dbReference type="ARBA" id="ARBA00023235"/>
    </source>
</evidence>
<reference evidence="17" key="1">
    <citation type="submission" date="2018-01" db="EMBL/GenBank/DDBJ databases">
        <authorList>
            <person name="Yu X.-D."/>
        </authorList>
    </citation>
    <scope>NUCLEOTIDE SEQUENCE</scope>
    <source>
        <strain evidence="17">ZX-21</strain>
    </source>
</reference>
<dbReference type="PROSITE" id="PS51217">
    <property type="entry name" value="UVRD_HELICASE_CTER"/>
    <property type="match status" value="1"/>
</dbReference>
<dbReference type="Gene3D" id="3.40.50.300">
    <property type="entry name" value="P-loop containing nucleotide triphosphate hydrolases"/>
    <property type="match status" value="2"/>
</dbReference>
<dbReference type="GO" id="GO:0016887">
    <property type="term" value="F:ATP hydrolysis activity"/>
    <property type="evidence" value="ECO:0007669"/>
    <property type="project" value="RHEA"/>
</dbReference>
<dbReference type="GO" id="GO:0003677">
    <property type="term" value="F:DNA binding"/>
    <property type="evidence" value="ECO:0007669"/>
    <property type="project" value="UniProtKB-KW"/>
</dbReference>
<gene>
    <name evidence="17" type="ORF">C0068_01010</name>
</gene>
<dbReference type="FunFam" id="1.10.486.10:FF:000003">
    <property type="entry name" value="ATP-dependent DNA helicase"/>
    <property type="match status" value="1"/>
</dbReference>
<dbReference type="SUPFAM" id="SSF52540">
    <property type="entry name" value="P-loop containing nucleoside triphosphate hydrolases"/>
    <property type="match status" value="1"/>
</dbReference>
<dbReference type="Gene3D" id="1.10.486.10">
    <property type="entry name" value="PCRA, domain 4"/>
    <property type="match status" value="1"/>
</dbReference>
<comment type="catalytic activity">
    <reaction evidence="13">
        <text>ATP + H2O = ADP + phosphate + H(+)</text>
        <dbReference type="Rhea" id="RHEA:13065"/>
        <dbReference type="ChEBI" id="CHEBI:15377"/>
        <dbReference type="ChEBI" id="CHEBI:15378"/>
        <dbReference type="ChEBI" id="CHEBI:30616"/>
        <dbReference type="ChEBI" id="CHEBI:43474"/>
        <dbReference type="ChEBI" id="CHEBI:456216"/>
        <dbReference type="EC" id="5.6.2.4"/>
    </reaction>
</comment>
<dbReference type="GO" id="GO:0000725">
    <property type="term" value="P:recombinational repair"/>
    <property type="evidence" value="ECO:0007669"/>
    <property type="project" value="TreeGrafter"/>
</dbReference>
<dbReference type="FunFam" id="3.40.50.300:FF:001201">
    <property type="entry name" value="ATP-dependent DNA helicase UvrD2"/>
    <property type="match status" value="1"/>
</dbReference>
<evidence type="ECO:0000256" key="11">
    <source>
        <dbReference type="ARBA" id="ARBA00034808"/>
    </source>
</evidence>
<dbReference type="CDD" id="cd17932">
    <property type="entry name" value="DEXQc_UvrD"/>
    <property type="match status" value="1"/>
</dbReference>
<feature type="binding site" evidence="14">
    <location>
        <begin position="29"/>
        <end position="36"/>
    </location>
    <ligand>
        <name>ATP</name>
        <dbReference type="ChEBI" id="CHEBI:30616"/>
    </ligand>
</feature>
<feature type="domain" description="UvrD-like helicase C-terminal" evidence="16">
    <location>
        <begin position="289"/>
        <end position="564"/>
    </location>
</feature>
<accession>A0A2S4HL29</accession>
<dbReference type="GO" id="GO:0043138">
    <property type="term" value="F:3'-5' DNA helicase activity"/>
    <property type="evidence" value="ECO:0007669"/>
    <property type="project" value="UniProtKB-EC"/>
</dbReference>
<dbReference type="NCBIfam" id="NF008743">
    <property type="entry name" value="PRK11773.1"/>
    <property type="match status" value="1"/>
</dbReference>
<evidence type="ECO:0000256" key="3">
    <source>
        <dbReference type="ARBA" id="ARBA00022763"/>
    </source>
</evidence>
<evidence type="ECO:0000256" key="2">
    <source>
        <dbReference type="ARBA" id="ARBA00022741"/>
    </source>
</evidence>
<comment type="caution">
    <text evidence="17">The sequence shown here is derived from an EMBL/GenBank/DDBJ whole genome shotgun (WGS) entry which is preliminary data.</text>
</comment>
<evidence type="ECO:0000256" key="5">
    <source>
        <dbReference type="ARBA" id="ARBA00022806"/>
    </source>
</evidence>
<sequence>MDVSYILDDLNDAQRDAVTADSTGTLVLAGAGSGKTRVLVHRIAWKIKVEGLSAYSILAVTFTNKAAREMRGRIEALLGGNVNHGMWVGTFHGLAHRLLKAHAREAGLPDNFQILDSDDQLRQLKRIHRELELDDTRWPPRQSQYFINGHKDEGRRSAHIDDFGGDHYLTTMLKVYRRYEEVCQQQGVIDFAELLLRALELWRNNPAILDHYQQRFKHVLVDEFQDTNAVQYAWLRLLTNSGMAMTAVGDDDQSIYGWRGARIENIQQFSKDIPNTQIVRLEQNYRSTGTILKAANALIANNSQRMGKELWTKGEDGDKIALFAAFNEQDEARFVTDRIDELLRDDYRRSDIGVLYRSNAQSRVLEEYLIRAGVPYRIYGGQRFYDRLEIKNALAYLRIIALRDDDTAIERVINTPTRGIGNRTVEILREYARQHQLSLWRSALAIIENGMLPARAGNALRGFLSLIEDLATQCQDLSLDEQVSITIDKSGLIAFHEKEKGEKAQARVENLQELITAARGYSPEDEDAEPLRAFLDQAALDAGDQQADEHEDSVQLMTLHSAKGLEFPAVFMVGVEENLFPHKMSMDDPERLEEERRLAYVGITRAEQKLFLSYAESRRLHGQESFNSLSRFVREIPNEFIDEVRINNTVSRPSSYAQSATSAQQAAADSIGFGLGQRVLHSIFGAGVVISFEGQGASARVQVNFEDEGSKWLVLQYANLQLL</sequence>
<evidence type="ECO:0000256" key="8">
    <source>
        <dbReference type="ARBA" id="ARBA00023204"/>
    </source>
</evidence>
<name>A0A2S4HL29_9GAMM</name>
<protein>
    <recommendedName>
        <fullName evidence="11">DNA 3'-5' helicase</fullName>
        <ecNumber evidence="11">5.6.2.4</ecNumber>
    </recommendedName>
    <alternativeName>
        <fullName evidence="12">DNA 3'-5' helicase II</fullName>
    </alternativeName>
</protein>
<evidence type="ECO:0000256" key="10">
    <source>
        <dbReference type="ARBA" id="ARBA00034617"/>
    </source>
</evidence>
<dbReference type="Pfam" id="PF00580">
    <property type="entry name" value="UvrD-helicase"/>
    <property type="match status" value="1"/>
</dbReference>
<dbReference type="FunFam" id="1.10.10.160:FF:000001">
    <property type="entry name" value="ATP-dependent DNA helicase"/>
    <property type="match status" value="1"/>
</dbReference>
<comment type="catalytic activity">
    <reaction evidence="10">
        <text>Couples ATP hydrolysis with the unwinding of duplex DNA by translocating in the 3'-5' direction.</text>
        <dbReference type="EC" id="5.6.2.4"/>
    </reaction>
</comment>
<dbReference type="GO" id="GO:0033202">
    <property type="term" value="C:DNA helicase complex"/>
    <property type="evidence" value="ECO:0007669"/>
    <property type="project" value="TreeGrafter"/>
</dbReference>
<keyword evidence="9" id="KW-0413">Isomerase</keyword>
<dbReference type="PROSITE" id="PS51198">
    <property type="entry name" value="UVRD_HELICASE_ATP_BIND"/>
    <property type="match status" value="1"/>
</dbReference>
<dbReference type="Gene3D" id="1.10.10.160">
    <property type="match status" value="1"/>
</dbReference>
<evidence type="ECO:0000256" key="6">
    <source>
        <dbReference type="ARBA" id="ARBA00022840"/>
    </source>
</evidence>
<evidence type="ECO:0000313" key="17">
    <source>
        <dbReference type="EMBL" id="POP54590.1"/>
    </source>
</evidence>
<dbReference type="CDD" id="cd18807">
    <property type="entry name" value="SF1_C_UvrD"/>
    <property type="match status" value="1"/>
</dbReference>
<dbReference type="Proteomes" id="UP000237222">
    <property type="component" value="Unassembled WGS sequence"/>
</dbReference>
<evidence type="ECO:0000256" key="13">
    <source>
        <dbReference type="ARBA" id="ARBA00048988"/>
    </source>
</evidence>
<keyword evidence="7" id="KW-0238">DNA-binding</keyword>
<evidence type="ECO:0000256" key="14">
    <source>
        <dbReference type="PROSITE-ProRule" id="PRU00560"/>
    </source>
</evidence>
<dbReference type="Pfam" id="PF13361">
    <property type="entry name" value="UvrD_C"/>
    <property type="match status" value="2"/>
</dbReference>